<evidence type="ECO:0000256" key="11">
    <source>
        <dbReference type="SAM" id="Coils"/>
    </source>
</evidence>
<keyword evidence="4 9" id="KW-0547">Nucleotide-binding</keyword>
<evidence type="ECO:0000256" key="4">
    <source>
        <dbReference type="ARBA" id="ARBA00022741"/>
    </source>
</evidence>
<feature type="compositionally biased region" description="Basic residues" evidence="12">
    <location>
        <begin position="618"/>
        <end position="629"/>
    </location>
</feature>
<feature type="compositionally biased region" description="Pro residues" evidence="12">
    <location>
        <begin position="662"/>
        <end position="676"/>
    </location>
</feature>
<dbReference type="GO" id="GO:0036064">
    <property type="term" value="C:ciliary basal body"/>
    <property type="evidence" value="ECO:0007669"/>
    <property type="project" value="UniProtKB-ARBA"/>
</dbReference>
<dbReference type="Proteomes" id="UP000001819">
    <property type="component" value="Chromosome X"/>
</dbReference>
<keyword evidence="5 10" id="KW-0418">Kinase</keyword>
<dbReference type="PROSITE" id="PS01351">
    <property type="entry name" value="MAPK"/>
    <property type="match status" value="1"/>
</dbReference>
<dbReference type="GO" id="GO:0005524">
    <property type="term" value="F:ATP binding"/>
    <property type="evidence" value="ECO:0007669"/>
    <property type="project" value="UniProtKB-UniRule"/>
</dbReference>
<dbReference type="InterPro" id="IPR011009">
    <property type="entry name" value="Kinase-like_dom_sf"/>
</dbReference>
<dbReference type="InParanoid" id="A0A6I8UHQ5"/>
<dbReference type="Gene3D" id="1.10.510.10">
    <property type="entry name" value="Transferase(Phosphotransferase) domain 1"/>
    <property type="match status" value="1"/>
</dbReference>
<dbReference type="FunFam" id="1.10.510.10:FF:000238">
    <property type="entry name" value="Mitogen-activated protein kinase"/>
    <property type="match status" value="1"/>
</dbReference>
<feature type="binding site" evidence="9">
    <location>
        <position position="50"/>
    </location>
    <ligand>
        <name>ATP</name>
        <dbReference type="ChEBI" id="CHEBI:30616"/>
    </ligand>
</feature>
<evidence type="ECO:0000313" key="14">
    <source>
        <dbReference type="Proteomes" id="UP000001819"/>
    </source>
</evidence>
<keyword evidence="14" id="KW-1185">Reference proteome</keyword>
<name>A0A6I8UHQ5_DROPS</name>
<feature type="region of interest" description="Disordered" evidence="12">
    <location>
        <begin position="599"/>
        <end position="707"/>
    </location>
</feature>
<reference evidence="15" key="1">
    <citation type="submission" date="2025-08" db="UniProtKB">
        <authorList>
            <consortium name="RefSeq"/>
        </authorList>
    </citation>
    <scope>IDENTIFICATION</scope>
    <source>
        <strain evidence="15">MV-25-SWS-2005</strain>
        <tissue evidence="15">Whole body</tissue>
    </source>
</reference>
<dbReference type="PROSITE" id="PS50011">
    <property type="entry name" value="PROTEIN_KINASE_DOM"/>
    <property type="match status" value="1"/>
</dbReference>
<evidence type="ECO:0000256" key="8">
    <source>
        <dbReference type="ARBA" id="ARBA00048312"/>
    </source>
</evidence>
<keyword evidence="10" id="KW-0460">Magnesium</keyword>
<comment type="activity regulation">
    <text evidence="10">Activated by threonine and tyrosine phosphorylation.</text>
</comment>
<dbReference type="PANTHER" id="PTHR24055">
    <property type="entry name" value="MITOGEN-ACTIVATED PROTEIN KINASE"/>
    <property type="match status" value="1"/>
</dbReference>
<dbReference type="InterPro" id="IPR017441">
    <property type="entry name" value="Protein_kinase_ATP_BS"/>
</dbReference>
<dbReference type="InterPro" id="IPR000719">
    <property type="entry name" value="Prot_kinase_dom"/>
</dbReference>
<evidence type="ECO:0000256" key="2">
    <source>
        <dbReference type="ARBA" id="ARBA00022527"/>
    </source>
</evidence>
<feature type="region of interest" description="Disordered" evidence="12">
    <location>
        <begin position="919"/>
        <end position="943"/>
    </location>
</feature>
<dbReference type="EC" id="2.7.11.24" evidence="1 10"/>
<comment type="catalytic activity">
    <reaction evidence="7 10">
        <text>L-threonyl-[protein] + ATP = O-phospho-L-threonyl-[protein] + ADP + H(+)</text>
        <dbReference type="Rhea" id="RHEA:46608"/>
        <dbReference type="Rhea" id="RHEA-COMP:11060"/>
        <dbReference type="Rhea" id="RHEA-COMP:11605"/>
        <dbReference type="ChEBI" id="CHEBI:15378"/>
        <dbReference type="ChEBI" id="CHEBI:30013"/>
        <dbReference type="ChEBI" id="CHEBI:30616"/>
        <dbReference type="ChEBI" id="CHEBI:61977"/>
        <dbReference type="ChEBI" id="CHEBI:456216"/>
        <dbReference type="EC" id="2.7.11.24"/>
    </reaction>
</comment>
<keyword evidence="3 10" id="KW-0808">Transferase</keyword>
<protein>
    <recommendedName>
        <fullName evidence="1 10">Mitogen-activated protein kinase</fullName>
        <ecNumber evidence="1 10">2.7.11.24</ecNumber>
    </recommendedName>
</protein>
<sequence>MANKSKSESNYELDKNVTAIFDVRKALGKGAYGIVWKAIDKRQRDTVALKKIYDAFRDTTDAQRTYREVIFLRAFRHHPNIIRLLGIYRATNNMDFYLVFEHMESDLHIVIKKRDILKDIHRQFVMYQLVNAIKYVHSGNVIHRDLKPSNILIDSKCRLKVGDFGLARTVLVKPSERGTGDATGLHDAPTENEGMMSDYVATRWYRAPEILVGCRRYTKAVDMWSLGCILGEMITEQPIFQGSSTINQMEKILSALPNVTQREIDDIGNRFGTSLLCRSIRRDYQHSLNAMCRGCTSNEIGFTTALLMLDPNDRITASKALKHPFVSSFRCPSAEMEMRLNVQPPLRDDYRFALDDYRNSLYGMISKELGAGHRITQSCRTPTTVPRHSAALRELPFGCRTSALSSMRKPCALVPSTPRNNQNRICADPQQKCSNACCKVQQLNSHSQSRPHSLGQAQAHTQSMEELPRRHYHKHSSNFGFKGHPHSPPTPPQRVDGERTQLKGHRSHVPAAQRELREHERPVVVTTPRVVAQPKEMEKLKERVMERVKERVRIREKEKIQFQTQARAYVETQATGKQKPKVLELGTHDWVEKLGPTTLAGSQDAREPQGEAGLLKPPKARISKQKHREQPKTVQTSVKLEHEAIVVQKEPQDIVDHNQNPKPNPNTDPDPDPNPKPNLSHRKVRKREKELLQAPPDRRSDNTRNEKSLLLEALLRRKQRETNSQDPDMDAKVQSNLDKLQADRKKMEKKILKYAAETGLMFISENLKNNGSDRSKTVYSSDSETYFTPKSRKTLVKKTLIKKYKPNRDVKHHGNNITELHESTSSYKFKKQQHDVFDASEKGEQQVGDAKHFLEAKYCLTHELPRHEMEKHRYDSIIPSGVRQSPDDSFNTRPTPGKYHTILKPMYLDLFSTLASAPAPAQTLPSSHTVKEPRRRKHISGDNFQPLHQRHISEIQAARINND</sequence>
<comment type="catalytic activity">
    <reaction evidence="8">
        <text>L-seryl-[protein] + ATP = O-phospho-L-seryl-[protein] + ADP + H(+)</text>
        <dbReference type="Rhea" id="RHEA:17989"/>
        <dbReference type="Rhea" id="RHEA-COMP:9863"/>
        <dbReference type="Rhea" id="RHEA-COMP:11604"/>
        <dbReference type="ChEBI" id="CHEBI:15378"/>
        <dbReference type="ChEBI" id="CHEBI:29999"/>
        <dbReference type="ChEBI" id="CHEBI:30616"/>
        <dbReference type="ChEBI" id="CHEBI:83421"/>
        <dbReference type="ChEBI" id="CHEBI:456216"/>
        <dbReference type="EC" id="2.7.11.24"/>
    </reaction>
</comment>
<evidence type="ECO:0000313" key="15">
    <source>
        <dbReference type="RefSeq" id="XP_001355671.3"/>
    </source>
</evidence>
<evidence type="ECO:0000256" key="10">
    <source>
        <dbReference type="RuleBase" id="RU361165"/>
    </source>
</evidence>
<proteinExistence type="inferred from homology"/>
<dbReference type="PROSITE" id="PS00108">
    <property type="entry name" value="PROTEIN_KINASE_ST"/>
    <property type="match status" value="1"/>
</dbReference>
<dbReference type="InterPro" id="IPR050117">
    <property type="entry name" value="MAPK"/>
</dbReference>
<dbReference type="AlphaFoldDB" id="A0A6I8UHQ5"/>
<dbReference type="SMART" id="SM00220">
    <property type="entry name" value="S_TKc"/>
    <property type="match status" value="1"/>
</dbReference>
<accession>A0A6I8UHQ5</accession>
<comment type="similarity">
    <text evidence="10">Belongs to the protein kinase superfamily. Ser/Thr protein kinase family. MAP kinase subfamily.</text>
</comment>
<gene>
    <name evidence="15" type="primary">Erk7</name>
</gene>
<dbReference type="GO" id="GO:0004707">
    <property type="term" value="F:MAP kinase activity"/>
    <property type="evidence" value="ECO:0007669"/>
    <property type="project" value="UniProtKB-EC"/>
</dbReference>
<organism evidence="14 15">
    <name type="scientific">Drosophila pseudoobscura pseudoobscura</name>
    <name type="common">Fruit fly</name>
    <dbReference type="NCBI Taxonomy" id="46245"/>
    <lineage>
        <taxon>Eukaryota</taxon>
        <taxon>Metazoa</taxon>
        <taxon>Ecdysozoa</taxon>
        <taxon>Arthropoda</taxon>
        <taxon>Hexapoda</taxon>
        <taxon>Insecta</taxon>
        <taxon>Pterygota</taxon>
        <taxon>Neoptera</taxon>
        <taxon>Endopterygota</taxon>
        <taxon>Diptera</taxon>
        <taxon>Brachycera</taxon>
        <taxon>Muscomorpha</taxon>
        <taxon>Ephydroidea</taxon>
        <taxon>Drosophilidae</taxon>
        <taxon>Drosophila</taxon>
        <taxon>Sophophora</taxon>
    </lineage>
</organism>
<evidence type="ECO:0000256" key="3">
    <source>
        <dbReference type="ARBA" id="ARBA00022679"/>
    </source>
</evidence>
<dbReference type="Gene3D" id="3.30.200.20">
    <property type="entry name" value="Phosphorylase Kinase, domain 1"/>
    <property type="match status" value="1"/>
</dbReference>
<keyword evidence="11" id="KW-0175">Coiled coil</keyword>
<feature type="compositionally biased region" description="Polar residues" evidence="12">
    <location>
        <begin position="448"/>
        <end position="464"/>
    </location>
</feature>
<evidence type="ECO:0000256" key="9">
    <source>
        <dbReference type="PROSITE-ProRule" id="PRU10141"/>
    </source>
</evidence>
<dbReference type="PROSITE" id="PS00107">
    <property type="entry name" value="PROTEIN_KINASE_ATP"/>
    <property type="match status" value="1"/>
</dbReference>
<evidence type="ECO:0000256" key="7">
    <source>
        <dbReference type="ARBA" id="ARBA00047592"/>
    </source>
</evidence>
<feature type="region of interest" description="Disordered" evidence="12">
    <location>
        <begin position="448"/>
        <end position="513"/>
    </location>
</feature>
<dbReference type="InterPro" id="IPR003527">
    <property type="entry name" value="MAP_kinase_CS"/>
</dbReference>
<dbReference type="RefSeq" id="XP_001355671.3">
    <property type="nucleotide sequence ID" value="XM_001355635.4"/>
</dbReference>
<evidence type="ECO:0000259" key="13">
    <source>
        <dbReference type="PROSITE" id="PS50011"/>
    </source>
</evidence>
<keyword evidence="2 10" id="KW-0723">Serine/threonine-protein kinase</keyword>
<dbReference type="Pfam" id="PF00069">
    <property type="entry name" value="Pkinase"/>
    <property type="match status" value="1"/>
</dbReference>
<dbReference type="InterPro" id="IPR008271">
    <property type="entry name" value="Ser/Thr_kinase_AS"/>
</dbReference>
<feature type="coiled-coil region" evidence="11">
    <location>
        <begin position="730"/>
        <end position="757"/>
    </location>
</feature>
<dbReference type="KEGG" id="dpo:4816096"/>
<dbReference type="FunFam" id="3.30.200.20:FF:000166">
    <property type="entry name" value="Mitogen-activated protein kinase"/>
    <property type="match status" value="1"/>
</dbReference>
<keyword evidence="6 9" id="KW-0067">ATP-binding</keyword>
<feature type="domain" description="Protein kinase" evidence="13">
    <location>
        <begin position="21"/>
        <end position="326"/>
    </location>
</feature>
<evidence type="ECO:0000256" key="12">
    <source>
        <dbReference type="SAM" id="MobiDB-lite"/>
    </source>
</evidence>
<evidence type="ECO:0000256" key="5">
    <source>
        <dbReference type="ARBA" id="ARBA00022777"/>
    </source>
</evidence>
<evidence type="ECO:0000256" key="6">
    <source>
        <dbReference type="ARBA" id="ARBA00022840"/>
    </source>
</evidence>
<evidence type="ECO:0000256" key="1">
    <source>
        <dbReference type="ARBA" id="ARBA00012411"/>
    </source>
</evidence>
<feature type="compositionally biased region" description="Basic and acidic residues" evidence="12">
    <location>
        <begin position="687"/>
        <end position="707"/>
    </location>
</feature>
<dbReference type="SUPFAM" id="SSF56112">
    <property type="entry name" value="Protein kinase-like (PK-like)"/>
    <property type="match status" value="1"/>
</dbReference>
<comment type="cofactor">
    <cofactor evidence="10">
        <name>Mg(2+)</name>
        <dbReference type="ChEBI" id="CHEBI:18420"/>
    </cofactor>
</comment>
<feature type="compositionally biased region" description="Basic and acidic residues" evidence="12">
    <location>
        <begin position="639"/>
        <end position="656"/>
    </location>
</feature>